<accession>A0ABW8WIV6</accession>
<dbReference type="EMBL" id="JBFQGM010000003">
    <property type="protein sequence ID" value="MFL9460935.1"/>
    <property type="molecule type" value="Genomic_DNA"/>
</dbReference>
<name>A0ABW8WIV6_9CYAN</name>
<evidence type="ECO:0000313" key="2">
    <source>
        <dbReference type="Proteomes" id="UP001628874"/>
    </source>
</evidence>
<organism evidence="1 2">
    <name type="scientific">Scytonema tolypothrichoides VB-61278_2</name>
    <dbReference type="NCBI Taxonomy" id="3232314"/>
    <lineage>
        <taxon>Bacteria</taxon>
        <taxon>Bacillati</taxon>
        <taxon>Cyanobacteriota</taxon>
        <taxon>Cyanophyceae</taxon>
        <taxon>Nostocales</taxon>
        <taxon>Scytonemataceae</taxon>
        <taxon>Scytonema</taxon>
    </lineage>
</organism>
<comment type="caution">
    <text evidence="1">The sequence shown here is derived from an EMBL/GenBank/DDBJ whole genome shotgun (WGS) entry which is preliminary data.</text>
</comment>
<dbReference type="Proteomes" id="UP001628874">
    <property type="component" value="Unassembled WGS sequence"/>
</dbReference>
<sequence length="121" mass="14284">MVLSPDLQFRLETNPTTRKRQIELFSPNDSYFTTYPISEQMYRLLQDICQCQPKWSDYATANNKEWLYELIYKGILYLTLEVPKSNRNQRLSDPPNMDMEGLKIKELQTKTTPTCMSSYLA</sequence>
<proteinExistence type="predicted"/>
<dbReference type="RefSeq" id="WP_202048645.1">
    <property type="nucleotide sequence ID" value="NZ_JBFQGM010000003.1"/>
</dbReference>
<protein>
    <submittedName>
        <fullName evidence="1">Uncharacterized protein</fullName>
    </submittedName>
</protein>
<evidence type="ECO:0000313" key="1">
    <source>
        <dbReference type="EMBL" id="MFL9460935.1"/>
    </source>
</evidence>
<reference evidence="1 2" key="1">
    <citation type="submission" date="2024-07" db="EMBL/GenBank/DDBJ databases">
        <authorList>
            <person name="Tripathy S."/>
        </authorList>
    </citation>
    <scope>NUCLEOTIDE SEQUENCE [LARGE SCALE GENOMIC DNA]</scope>
    <source>
        <strain evidence="1 2">VB-61278_2</strain>
    </source>
</reference>
<keyword evidence="2" id="KW-1185">Reference proteome</keyword>
<gene>
    <name evidence="1" type="ORF">AB0759_09875</name>
</gene>